<sequence length="185" mass="21091">MNIKKTLLTLLLAAFTLPVTAQSIDPSIYSKIRSELATSRHKSKAEFKTSLERIVSDPIPYLKAVTEDSSVRIYVKEKAIALMEYYPTEESESALKSKIEDGSLHKSLRNLSVRSYSSAFYGKDPQKAEIFLGTFKNDKSIGKTVDSSLQEARYSTFKKKSLPSKEDFEKYRRNKLLEKNKLSYL</sequence>
<protein>
    <recommendedName>
        <fullName evidence="4">HEAT repeat protein</fullName>
    </recommendedName>
</protein>
<keyword evidence="1" id="KW-0732">Signal</keyword>
<accession>A0A2P2D4Q3</accession>
<dbReference type="Proteomes" id="UP000245076">
    <property type="component" value="Unassembled WGS sequence"/>
</dbReference>
<evidence type="ECO:0000313" key="2">
    <source>
        <dbReference type="EMBL" id="GBF39623.1"/>
    </source>
</evidence>
<proteinExistence type="predicted"/>
<feature type="signal peptide" evidence="1">
    <location>
        <begin position="1"/>
        <end position="21"/>
    </location>
</feature>
<dbReference type="AlphaFoldDB" id="A0A2P2D4Q3"/>
<keyword evidence="3" id="KW-1185">Reference proteome</keyword>
<dbReference type="EMBL" id="BFAY01000011">
    <property type="protein sequence ID" value="GBF39623.1"/>
    <property type="molecule type" value="Genomic_DNA"/>
</dbReference>
<name>A0A2P2D4Q3_9LEPT</name>
<feature type="chain" id="PRO_5015190078" description="HEAT repeat protein" evidence="1">
    <location>
        <begin position="22"/>
        <end position="185"/>
    </location>
</feature>
<evidence type="ECO:0008006" key="4">
    <source>
        <dbReference type="Google" id="ProtNLM"/>
    </source>
</evidence>
<dbReference type="OrthoDB" id="326101at2"/>
<gene>
    <name evidence="2" type="ORF">LPTSP1_26260</name>
</gene>
<comment type="caution">
    <text evidence="2">The sequence shown here is derived from an EMBL/GenBank/DDBJ whole genome shotgun (WGS) entry which is preliminary data.</text>
</comment>
<reference evidence="2 3" key="1">
    <citation type="submission" date="2018-02" db="EMBL/GenBank/DDBJ databases">
        <title>Novel Leptospira species isolated from soil and water in Japan.</title>
        <authorList>
            <person name="Nakao R."/>
            <person name="Masuzawa T."/>
        </authorList>
    </citation>
    <scope>NUCLEOTIDE SEQUENCE [LARGE SCALE GENOMIC DNA]</scope>
    <source>
        <strain evidence="2 3">E8</strain>
    </source>
</reference>
<dbReference type="RefSeq" id="WP_135354757.1">
    <property type="nucleotide sequence ID" value="NZ_BFAY01000011.1"/>
</dbReference>
<evidence type="ECO:0000313" key="3">
    <source>
        <dbReference type="Proteomes" id="UP000245076"/>
    </source>
</evidence>
<organism evidence="2 3">
    <name type="scientific">Leptospira johnsonii</name>
    <dbReference type="NCBI Taxonomy" id="1917820"/>
    <lineage>
        <taxon>Bacteria</taxon>
        <taxon>Pseudomonadati</taxon>
        <taxon>Spirochaetota</taxon>
        <taxon>Spirochaetia</taxon>
        <taxon>Leptospirales</taxon>
        <taxon>Leptospiraceae</taxon>
        <taxon>Leptospira</taxon>
    </lineage>
</organism>
<evidence type="ECO:0000256" key="1">
    <source>
        <dbReference type="SAM" id="SignalP"/>
    </source>
</evidence>